<accession>A0A8X6QSX6</accession>
<dbReference type="AlphaFoldDB" id="A0A8X6QSX6"/>
<name>A0A8X6QSX6_NEPPI</name>
<reference evidence="1" key="1">
    <citation type="submission" date="2020-08" db="EMBL/GenBank/DDBJ databases">
        <title>Multicomponent nature underlies the extraordinary mechanical properties of spider dragline silk.</title>
        <authorList>
            <person name="Kono N."/>
            <person name="Nakamura H."/>
            <person name="Mori M."/>
            <person name="Yoshida Y."/>
            <person name="Ohtoshi R."/>
            <person name="Malay A.D."/>
            <person name="Moran D.A.P."/>
            <person name="Tomita M."/>
            <person name="Numata K."/>
            <person name="Arakawa K."/>
        </authorList>
    </citation>
    <scope>NUCLEOTIDE SEQUENCE</scope>
</reference>
<keyword evidence="2" id="KW-1185">Reference proteome</keyword>
<gene>
    <name evidence="1" type="ORF">NPIL_442461</name>
</gene>
<dbReference type="Proteomes" id="UP000887013">
    <property type="component" value="Unassembled WGS sequence"/>
</dbReference>
<proteinExistence type="predicted"/>
<evidence type="ECO:0000313" key="1">
    <source>
        <dbReference type="EMBL" id="GFU30176.1"/>
    </source>
</evidence>
<dbReference type="EMBL" id="BMAW01033430">
    <property type="protein sequence ID" value="GFU30176.1"/>
    <property type="molecule type" value="Genomic_DNA"/>
</dbReference>
<protein>
    <submittedName>
        <fullName evidence="1">Uncharacterized protein</fullName>
    </submittedName>
</protein>
<sequence length="128" mass="14328">MLLLLATPRHYLFSEKRFLPKRSASPKPIGLPHAAADALFTGRRATESVLSPSLKPATTHAHHHCRFFLDQVAFLPTLFSVMSRLYVPSCLPVSERMFEYFFALSLSQLVLPISVSPSLAFTPARVLF</sequence>
<evidence type="ECO:0000313" key="2">
    <source>
        <dbReference type="Proteomes" id="UP000887013"/>
    </source>
</evidence>
<comment type="caution">
    <text evidence="1">The sequence shown here is derived from an EMBL/GenBank/DDBJ whole genome shotgun (WGS) entry which is preliminary data.</text>
</comment>
<organism evidence="1 2">
    <name type="scientific">Nephila pilipes</name>
    <name type="common">Giant wood spider</name>
    <name type="synonym">Nephila maculata</name>
    <dbReference type="NCBI Taxonomy" id="299642"/>
    <lineage>
        <taxon>Eukaryota</taxon>
        <taxon>Metazoa</taxon>
        <taxon>Ecdysozoa</taxon>
        <taxon>Arthropoda</taxon>
        <taxon>Chelicerata</taxon>
        <taxon>Arachnida</taxon>
        <taxon>Araneae</taxon>
        <taxon>Araneomorphae</taxon>
        <taxon>Entelegynae</taxon>
        <taxon>Araneoidea</taxon>
        <taxon>Nephilidae</taxon>
        <taxon>Nephila</taxon>
    </lineage>
</organism>